<name>A0ABX4IGW7_LISWE</name>
<dbReference type="InterPro" id="IPR006847">
    <property type="entry name" value="IF2_N"/>
</dbReference>
<sequence length="780" mass="84746">MSKVRVYEYAKEHQVSSKKVIEALKDLGIEVANHMSTINENALRQLDNAVDGTNKKAEAPKKETTSNENGNSKGPNKPNMTNSNEKSNKPNKPAGQATKPATANKSQGAKPATNKPANTSNQTQSSGNQQQAGGQKRNNNNNRPGGGNSNRPGGNNRPNRGGNFNNKGRNTKKKGKLNHSTVPPTPPKPKELPEKIVFSESLTVAELAKKLYREPSELIKKLFMLGVVATINQSLDKDAIELICDDYGVQVEEEIKVDVTDLDVYFENELNETVDESKLVERPPVVTIMGHVDHGKTTLLDSLRNTKVTLGEAGGITQHIGAYQLEIHDKKITFLDTPGHAAFTAMRARGAQITDITILVVAADDGVMPQTIEAINHAKAAGMPIIVAVNKIDKPQANPDRVMQELTEYELVPEAWGGDTIFAPISAKFGEGLENLLDMILLVSEVEELKANPNRRAIGSVIEAELDKGRGPVATLLVQDGTLNIGDPIVVGNTFGRVRAMVNDLGRRVKKVGPSTPVEITGLNDVPQAGDRFVVFEDEKTARNIGETRASRALVAQRSATNRVSLDNLFEHMKAGEMKEVNVIIKADVQGSVEALAASLRKIDVEGVNVKIIHTAVGAINESDITLAAASNAIVIGFNVRPTAQAREAAENESVDIRLHRVIYKAIDEIEAAMKGMLDPEFQEKIIGQAQVRQTINVSKVGTIAGCYVTDGKITRDSGVRIIRDGIVVFEGEIATLKRFKDDAKEVAKGYECGITVQNFNDIKEDDVIEAYVMEEIERK</sequence>
<feature type="compositionally biased region" description="Polar residues" evidence="10">
    <location>
        <begin position="66"/>
        <end position="81"/>
    </location>
</feature>
<gene>
    <name evidence="8" type="primary">infB</name>
    <name evidence="12" type="ORF">AFZ32_01380</name>
</gene>
<dbReference type="CDD" id="cd03692">
    <property type="entry name" value="mtIF2_IVc"/>
    <property type="match status" value="1"/>
</dbReference>
<dbReference type="InterPro" id="IPR044145">
    <property type="entry name" value="IF2_II"/>
</dbReference>
<dbReference type="InterPro" id="IPR036925">
    <property type="entry name" value="TIF_IF2_dom3_sf"/>
</dbReference>
<dbReference type="Pfam" id="PF22042">
    <property type="entry name" value="EF-G_D2"/>
    <property type="match status" value="1"/>
</dbReference>
<evidence type="ECO:0000313" key="13">
    <source>
        <dbReference type="Proteomes" id="UP000219632"/>
    </source>
</evidence>
<dbReference type="Gene3D" id="3.40.50.10050">
    <property type="entry name" value="Translation initiation factor IF- 2, domain 3"/>
    <property type="match status" value="1"/>
</dbReference>
<keyword evidence="8" id="KW-0963">Cytoplasm</keyword>
<dbReference type="InterPro" id="IPR000178">
    <property type="entry name" value="TF_IF2_bacterial-like"/>
</dbReference>
<dbReference type="CDD" id="cd01887">
    <property type="entry name" value="IF2_eIF5B"/>
    <property type="match status" value="1"/>
</dbReference>
<evidence type="ECO:0000256" key="5">
    <source>
        <dbReference type="ARBA" id="ARBA00022917"/>
    </source>
</evidence>
<evidence type="ECO:0000256" key="1">
    <source>
        <dbReference type="ARBA" id="ARBA00007733"/>
    </source>
</evidence>
<dbReference type="Gene3D" id="1.10.10.2480">
    <property type="match status" value="1"/>
</dbReference>
<keyword evidence="5 8" id="KW-0648">Protein biosynthesis</keyword>
<dbReference type="InterPro" id="IPR009000">
    <property type="entry name" value="Transl_B-barrel_sf"/>
</dbReference>
<feature type="binding site" evidence="8">
    <location>
        <begin position="336"/>
        <end position="340"/>
    </location>
    <ligand>
        <name>GTP</name>
        <dbReference type="ChEBI" id="CHEBI:37565"/>
    </ligand>
</feature>
<comment type="subcellular location">
    <subcellularLocation>
        <location evidence="8">Cytoplasm</location>
    </subcellularLocation>
</comment>
<dbReference type="SUPFAM" id="SSF52540">
    <property type="entry name" value="P-loop containing nucleoside triphosphate hydrolases"/>
    <property type="match status" value="1"/>
</dbReference>
<dbReference type="InterPro" id="IPR005225">
    <property type="entry name" value="Small_GTP-bd"/>
</dbReference>
<keyword evidence="3 8" id="KW-0396">Initiation factor</keyword>
<evidence type="ECO:0000313" key="12">
    <source>
        <dbReference type="EMBL" id="PDK42503.1"/>
    </source>
</evidence>
<evidence type="ECO:0000259" key="11">
    <source>
        <dbReference type="PROSITE" id="PS51722"/>
    </source>
</evidence>
<dbReference type="Proteomes" id="UP000219632">
    <property type="component" value="Unassembled WGS sequence"/>
</dbReference>
<keyword evidence="13" id="KW-1185">Reference proteome</keyword>
<feature type="region of interest" description="Disordered" evidence="10">
    <location>
        <begin position="44"/>
        <end position="194"/>
    </location>
</feature>
<dbReference type="InterPro" id="IPR053905">
    <property type="entry name" value="EF-G-like_DII"/>
</dbReference>
<comment type="caution">
    <text evidence="12">The sequence shown here is derived from an EMBL/GenBank/DDBJ whole genome shotgun (WGS) entry which is preliminary data.</text>
</comment>
<comment type="similarity">
    <text evidence="1 8 9">Belongs to the TRAFAC class translation factor GTPase superfamily. Classic translation factor GTPase family. IF-2 subfamily.</text>
</comment>
<dbReference type="Pfam" id="PF04760">
    <property type="entry name" value="IF2_N"/>
    <property type="match status" value="2"/>
</dbReference>
<dbReference type="Pfam" id="PF11987">
    <property type="entry name" value="IF-2"/>
    <property type="match status" value="1"/>
</dbReference>
<dbReference type="NCBIfam" id="TIGR00487">
    <property type="entry name" value="IF-2"/>
    <property type="match status" value="1"/>
</dbReference>
<dbReference type="PANTHER" id="PTHR43381:SF5">
    <property type="entry name" value="TR-TYPE G DOMAIN-CONTAINING PROTEIN"/>
    <property type="match status" value="1"/>
</dbReference>
<reference evidence="12 13" key="1">
    <citation type="submission" date="2017-09" db="EMBL/GenBank/DDBJ databases">
        <title>Draft Genomes of 144 Listeria Monocytogenes isolates from foods.</title>
        <authorList>
            <person name="Wu C.H."/>
            <person name="Ng J."/>
            <person name="Kiang D."/>
            <person name="Chen C.-Y."/>
            <person name="Frink S."/>
            <person name="Lafrades M."/>
            <person name="Morales C."/>
            <person name="Park P."/>
            <person name="Zwick M."/>
        </authorList>
    </citation>
    <scope>NUCLEOTIDE SEQUENCE [LARGE SCALE GENOMIC DNA]</scope>
    <source>
        <strain evidence="12 13">CDPHFDLB-F14M01633.75-2</strain>
    </source>
</reference>
<dbReference type="Pfam" id="PF00009">
    <property type="entry name" value="GTP_EFTU"/>
    <property type="match status" value="1"/>
</dbReference>
<feature type="compositionally biased region" description="Low complexity" evidence="10">
    <location>
        <begin position="82"/>
        <end position="93"/>
    </location>
</feature>
<evidence type="ECO:0000256" key="10">
    <source>
        <dbReference type="SAM" id="MobiDB-lite"/>
    </source>
</evidence>
<dbReference type="PROSITE" id="PS51722">
    <property type="entry name" value="G_TR_2"/>
    <property type="match status" value="1"/>
</dbReference>
<proteinExistence type="inferred from homology"/>
<dbReference type="InterPro" id="IPR027417">
    <property type="entry name" value="P-loop_NTPase"/>
</dbReference>
<accession>A0ABX4IGW7</accession>
<feature type="binding site" evidence="8">
    <location>
        <begin position="290"/>
        <end position="297"/>
    </location>
    <ligand>
        <name>GTP</name>
        <dbReference type="ChEBI" id="CHEBI:37565"/>
    </ligand>
</feature>
<feature type="binding site" evidence="8">
    <location>
        <begin position="390"/>
        <end position="393"/>
    </location>
    <ligand>
        <name>GTP</name>
        <dbReference type="ChEBI" id="CHEBI:37565"/>
    </ligand>
</feature>
<protein>
    <recommendedName>
        <fullName evidence="2 8">Translation initiation factor IF-2</fullName>
    </recommendedName>
</protein>
<feature type="compositionally biased region" description="Low complexity" evidence="10">
    <location>
        <begin position="117"/>
        <end position="168"/>
    </location>
</feature>
<dbReference type="CDD" id="cd03702">
    <property type="entry name" value="IF2_mtIF2_II"/>
    <property type="match status" value="1"/>
</dbReference>
<dbReference type="SUPFAM" id="SSF50447">
    <property type="entry name" value="Translation proteins"/>
    <property type="match status" value="2"/>
</dbReference>
<feature type="domain" description="Tr-type G" evidence="11">
    <location>
        <begin position="281"/>
        <end position="450"/>
    </location>
</feature>
<evidence type="ECO:0000256" key="7">
    <source>
        <dbReference type="ARBA" id="ARBA00025162"/>
    </source>
</evidence>
<evidence type="ECO:0000256" key="9">
    <source>
        <dbReference type="RuleBase" id="RU000644"/>
    </source>
</evidence>
<comment type="function">
    <text evidence="7 8 9">One of the essential components for the initiation of protein synthesis. Protects formylmethionyl-tRNA from spontaneous hydrolysis and promotes its binding to the 30S ribosomal subunits. Also involved in the hydrolysis of GTP during the formation of the 70S ribosomal complex.</text>
</comment>
<dbReference type="EMBL" id="NYPG01000001">
    <property type="protein sequence ID" value="PDK42503.1"/>
    <property type="molecule type" value="Genomic_DNA"/>
</dbReference>
<dbReference type="InterPro" id="IPR023115">
    <property type="entry name" value="TIF_IF2_dom3"/>
</dbReference>
<dbReference type="PROSITE" id="PS01176">
    <property type="entry name" value="IF2"/>
    <property type="match status" value="1"/>
</dbReference>
<dbReference type="HAMAP" id="MF_00100_B">
    <property type="entry name" value="IF_2_B"/>
    <property type="match status" value="1"/>
</dbReference>
<evidence type="ECO:0000256" key="6">
    <source>
        <dbReference type="ARBA" id="ARBA00023134"/>
    </source>
</evidence>
<evidence type="ECO:0000256" key="3">
    <source>
        <dbReference type="ARBA" id="ARBA00022540"/>
    </source>
</evidence>
<organism evidence="12 13">
    <name type="scientific">Listeria welshimeri</name>
    <dbReference type="NCBI Taxonomy" id="1643"/>
    <lineage>
        <taxon>Bacteria</taxon>
        <taxon>Bacillati</taxon>
        <taxon>Bacillota</taxon>
        <taxon>Bacilli</taxon>
        <taxon>Bacillales</taxon>
        <taxon>Listeriaceae</taxon>
        <taxon>Listeria</taxon>
    </lineage>
</organism>
<keyword evidence="6 8" id="KW-0342">GTP-binding</keyword>
<feature type="compositionally biased region" description="Basic and acidic residues" evidence="10">
    <location>
        <begin position="53"/>
        <end position="65"/>
    </location>
</feature>
<dbReference type="PANTHER" id="PTHR43381">
    <property type="entry name" value="TRANSLATION INITIATION FACTOR IF-2-RELATED"/>
    <property type="match status" value="1"/>
</dbReference>
<dbReference type="InterPro" id="IPR015760">
    <property type="entry name" value="TIF_IF2"/>
</dbReference>
<dbReference type="Gene3D" id="2.40.30.10">
    <property type="entry name" value="Translation factors"/>
    <property type="match status" value="2"/>
</dbReference>
<dbReference type="SUPFAM" id="SSF52156">
    <property type="entry name" value="Initiation factor IF2/eIF5b, domain 3"/>
    <property type="match status" value="1"/>
</dbReference>
<dbReference type="NCBIfam" id="TIGR00231">
    <property type="entry name" value="small_GTP"/>
    <property type="match status" value="1"/>
</dbReference>
<dbReference type="RefSeq" id="WP_097349631.1">
    <property type="nucleotide sequence ID" value="NZ_CP151430.1"/>
</dbReference>
<dbReference type="Gene3D" id="3.40.50.300">
    <property type="entry name" value="P-loop containing nucleotide triphosphate hydrolases"/>
    <property type="match status" value="1"/>
</dbReference>
<dbReference type="GO" id="GO:0003743">
    <property type="term" value="F:translation initiation factor activity"/>
    <property type="evidence" value="ECO:0007669"/>
    <property type="project" value="UniProtKB-KW"/>
</dbReference>
<evidence type="ECO:0000256" key="4">
    <source>
        <dbReference type="ARBA" id="ARBA00022741"/>
    </source>
</evidence>
<dbReference type="InterPro" id="IPR000795">
    <property type="entry name" value="T_Tr_GTP-bd_dom"/>
</dbReference>
<keyword evidence="4 8" id="KW-0547">Nucleotide-binding</keyword>
<feature type="region of interest" description="G-domain" evidence="8">
    <location>
        <begin position="284"/>
        <end position="432"/>
    </location>
</feature>
<evidence type="ECO:0000256" key="8">
    <source>
        <dbReference type="HAMAP-Rule" id="MF_00100"/>
    </source>
</evidence>
<evidence type="ECO:0000256" key="2">
    <source>
        <dbReference type="ARBA" id="ARBA00020675"/>
    </source>
</evidence>